<feature type="domain" description="Ubiquitin-like protease family profile" evidence="7">
    <location>
        <begin position="472"/>
        <end position="707"/>
    </location>
</feature>
<dbReference type="GO" id="GO:0070139">
    <property type="term" value="F:SUMO-specific endopeptidase activity"/>
    <property type="evidence" value="ECO:0007669"/>
    <property type="project" value="TreeGrafter"/>
</dbReference>
<dbReference type="PANTHER" id="PTHR46896">
    <property type="entry name" value="SENTRIN-SPECIFIC PROTEASE"/>
    <property type="match status" value="1"/>
</dbReference>
<protein>
    <recommendedName>
        <fullName evidence="7">Ubiquitin-like protease family profile domain-containing protein</fullName>
    </recommendedName>
</protein>
<comment type="similarity">
    <text evidence="1">Belongs to the peptidase C48 family.</text>
</comment>
<evidence type="ECO:0000256" key="2">
    <source>
        <dbReference type="ARBA" id="ARBA00022553"/>
    </source>
</evidence>
<keyword evidence="2" id="KW-0597">Phosphoprotein</keyword>
<dbReference type="Gene3D" id="3.40.395.10">
    <property type="entry name" value="Adenoviral Proteinase, Chain A"/>
    <property type="match status" value="1"/>
</dbReference>
<dbReference type="GO" id="GO:0005737">
    <property type="term" value="C:cytoplasm"/>
    <property type="evidence" value="ECO:0007669"/>
    <property type="project" value="TreeGrafter"/>
</dbReference>
<dbReference type="EMBL" id="CP058609">
    <property type="protein sequence ID" value="QLG73817.1"/>
    <property type="molecule type" value="Genomic_DNA"/>
</dbReference>
<feature type="region of interest" description="Disordered" evidence="6">
    <location>
        <begin position="950"/>
        <end position="979"/>
    </location>
</feature>
<dbReference type="Proteomes" id="UP000509704">
    <property type="component" value="Chromosome 6"/>
</dbReference>
<dbReference type="GO" id="GO:0006508">
    <property type="term" value="P:proteolysis"/>
    <property type="evidence" value="ECO:0007669"/>
    <property type="project" value="UniProtKB-KW"/>
</dbReference>
<feature type="region of interest" description="Disordered" evidence="6">
    <location>
        <begin position="366"/>
        <end position="435"/>
    </location>
</feature>
<dbReference type="InterPro" id="IPR051947">
    <property type="entry name" value="Sentrin-specific_protease"/>
</dbReference>
<feature type="compositionally biased region" description="Basic and acidic residues" evidence="6">
    <location>
        <begin position="31"/>
        <end position="48"/>
    </location>
</feature>
<dbReference type="InterPro" id="IPR003653">
    <property type="entry name" value="Peptidase_C48_C"/>
</dbReference>
<keyword evidence="3" id="KW-0645">Protease</keyword>
<evidence type="ECO:0000256" key="6">
    <source>
        <dbReference type="SAM" id="MobiDB-lite"/>
    </source>
</evidence>
<dbReference type="InterPro" id="IPR038765">
    <property type="entry name" value="Papain-like_cys_pep_sf"/>
</dbReference>
<dbReference type="KEGG" id="zmk:HG535_0F03280"/>
<organism evidence="8 9">
    <name type="scientific">Zygotorulaspora mrakii</name>
    <name type="common">Zygosaccharomyces mrakii</name>
    <dbReference type="NCBI Taxonomy" id="42260"/>
    <lineage>
        <taxon>Eukaryota</taxon>
        <taxon>Fungi</taxon>
        <taxon>Dikarya</taxon>
        <taxon>Ascomycota</taxon>
        <taxon>Saccharomycotina</taxon>
        <taxon>Saccharomycetes</taxon>
        <taxon>Saccharomycetales</taxon>
        <taxon>Saccharomycetaceae</taxon>
        <taxon>Zygotorulaspora</taxon>
    </lineage>
</organism>
<feature type="compositionally biased region" description="Polar residues" evidence="6">
    <location>
        <begin position="957"/>
        <end position="966"/>
    </location>
</feature>
<sequence>MASKRRKINGFLPIDKLAGDVANTTSSLDGGTERGQHDHGNRTVSKRYKEYRRTPKVVEQLKHISAEDFLPLANRSADLQPSDLENDSIQNSSDSARNGNQATTRHASAKNSIQEVKNDEFTKEDELEAIQGDSEDEGFESLEGTPPLKRTVKIGNGLLSSSPFDIWKNNSNLVVTKFNLSGVLNTIDVRKKIEEKSQCLLKFINDASGPRVTFTHRNFDIKNAQVDFRKDCESVIFDKDYSCIGMVFKEFRFIDMDNKLKIGRVQTKLMAWSNNTTVKSNKIHKIKNILSNINNFKLRVVDDKKSLIKTLDEIAIREYKNKVIMANNSTNEAFEKLRNKRHFWEKSEFQSLGVQNRLLIGKLSPSSSLSGQKIRIPTLSDSSEESSPRRPQQNTISGINPLNFYSKPTEKVDAGLGSTPSYSTLRKSPRTRSETPNLVQGTLWDLDNEKNLEVPETLDPALSHKFPDGASYMITNQDFKCLYNHDWINDSILDFFTKFYAEKSIQEDVISRGDIHLMSSFFYTKLVSDPSDYYGNVKKWVANSDLFRKKYIVVPINMNFHWFGCIITGLDLILEFFQNSDGKVDKTKLSNENRIENDNYREHDSEGPLRIKNALNSSDTNKKAVSLTEDEEVTLSTPIITILTFDSLRQTHTREIDPIKEFLIAYAKDKYEIKLDKALIKMKTCAVPQQPNMSDCGVHVILNNMKFFENPRKTIEVWRSTKTRSKSSGKVVNEYFERNRRDSARKFLREVVWDLHAEQLKIMKQNGNYPAKYANCFEKVGQSGDNEDDGDLEIIEDTEDYKKALAKAVIPETGRGNENLTKGSSELPDSPQKVNDVAASSLDEPKKISPAQARPTDERSTIRALEGEPVDTISSESYSLERPPIGNVSLESPRNFLESSPIRKGGRHTASDSTSPYFGDSSLKSRAETFDTESLSSTKVLIANDCLMDENQKDTKSGSPLLSDLNSLKRQEPDQDEDRVSATIDLLLSPCRQKKYILSGIERDDDVNLLGTLKSQSSLTRVKRDVGGEPNKSIDLRNAEESTAGLNRWKYSEQKPSKPYLAATESDRLSFVSGMADSKHDIQTIYSDDDMKEVR</sequence>
<evidence type="ECO:0000259" key="7">
    <source>
        <dbReference type="PROSITE" id="PS50600"/>
    </source>
</evidence>
<gene>
    <name evidence="8" type="ORF">HG535_0F03280</name>
</gene>
<dbReference type="PANTHER" id="PTHR46896:SF3">
    <property type="entry name" value="FI06413P-RELATED"/>
    <property type="match status" value="1"/>
</dbReference>
<evidence type="ECO:0000256" key="5">
    <source>
        <dbReference type="ARBA" id="ARBA00022801"/>
    </source>
</evidence>
<accession>A0A7H9B5L5</accession>
<feature type="region of interest" description="Disordered" evidence="6">
    <location>
        <begin position="813"/>
        <end position="922"/>
    </location>
</feature>
<feature type="region of interest" description="Disordered" evidence="6">
    <location>
        <begin position="19"/>
        <end position="48"/>
    </location>
</feature>
<evidence type="ECO:0000256" key="3">
    <source>
        <dbReference type="ARBA" id="ARBA00022670"/>
    </source>
</evidence>
<evidence type="ECO:0000256" key="4">
    <source>
        <dbReference type="ARBA" id="ARBA00022786"/>
    </source>
</evidence>
<dbReference type="RefSeq" id="XP_037145543.1">
    <property type="nucleotide sequence ID" value="XM_037289648.1"/>
</dbReference>
<keyword evidence="5" id="KW-0378">Hydrolase</keyword>
<proteinExistence type="inferred from homology"/>
<keyword evidence="4" id="KW-0833">Ubl conjugation pathway</keyword>
<dbReference type="GO" id="GO:0016926">
    <property type="term" value="P:protein desumoylation"/>
    <property type="evidence" value="ECO:0007669"/>
    <property type="project" value="TreeGrafter"/>
</dbReference>
<dbReference type="OrthoDB" id="442460at2759"/>
<dbReference type="Pfam" id="PF02902">
    <property type="entry name" value="Peptidase_C48"/>
    <property type="match status" value="1"/>
</dbReference>
<feature type="compositionally biased region" description="Polar residues" evidence="6">
    <location>
        <begin position="87"/>
        <end position="115"/>
    </location>
</feature>
<reference evidence="8 9" key="1">
    <citation type="submission" date="2020-07" db="EMBL/GenBank/DDBJ databases">
        <title>The yeast mating-type switching endonuclease HO is a domesticated member of an unorthodox homing genetic element family.</title>
        <authorList>
            <person name="Coughlan A.Y."/>
            <person name="Lombardi L."/>
            <person name="Braun-Galleani S."/>
            <person name="Martos A.R."/>
            <person name="Galeote V."/>
            <person name="Bigey F."/>
            <person name="Dequin S."/>
            <person name="Byrne K.P."/>
            <person name="Wolfe K.H."/>
        </authorList>
    </citation>
    <scope>NUCLEOTIDE SEQUENCE [LARGE SCALE GENOMIC DNA]</scope>
    <source>
        <strain evidence="8 9">NRRL Y-6702</strain>
    </source>
</reference>
<evidence type="ECO:0000313" key="8">
    <source>
        <dbReference type="EMBL" id="QLG73817.1"/>
    </source>
</evidence>
<evidence type="ECO:0000256" key="1">
    <source>
        <dbReference type="ARBA" id="ARBA00005234"/>
    </source>
</evidence>
<name>A0A7H9B5L5_ZYGMR</name>
<dbReference type="PROSITE" id="PS50600">
    <property type="entry name" value="ULP_PROTEASE"/>
    <property type="match status" value="1"/>
</dbReference>
<dbReference type="AlphaFoldDB" id="A0A7H9B5L5"/>
<dbReference type="SUPFAM" id="SSF54001">
    <property type="entry name" value="Cysteine proteinases"/>
    <property type="match status" value="1"/>
</dbReference>
<dbReference type="GeneID" id="59237576"/>
<dbReference type="GO" id="GO:0005634">
    <property type="term" value="C:nucleus"/>
    <property type="evidence" value="ECO:0007669"/>
    <property type="project" value="TreeGrafter"/>
</dbReference>
<evidence type="ECO:0000313" key="9">
    <source>
        <dbReference type="Proteomes" id="UP000509704"/>
    </source>
</evidence>
<keyword evidence="9" id="KW-1185">Reference proteome</keyword>
<feature type="region of interest" description="Disordered" evidence="6">
    <location>
        <begin position="78"/>
        <end position="117"/>
    </location>
</feature>